<proteinExistence type="predicted"/>
<dbReference type="PROSITE" id="PS50977">
    <property type="entry name" value="HTH_TETR_2"/>
    <property type="match status" value="1"/>
</dbReference>
<dbReference type="InterPro" id="IPR050109">
    <property type="entry name" value="HTH-type_TetR-like_transc_reg"/>
</dbReference>
<dbReference type="OrthoDB" id="9809265at2"/>
<evidence type="ECO:0000256" key="5">
    <source>
        <dbReference type="PROSITE-ProRule" id="PRU00335"/>
    </source>
</evidence>
<feature type="domain" description="HTH tetR-type" evidence="6">
    <location>
        <begin position="12"/>
        <end position="72"/>
    </location>
</feature>
<dbReference type="SUPFAM" id="SSF48498">
    <property type="entry name" value="Tetracyclin repressor-like, C-terminal domain"/>
    <property type="match status" value="1"/>
</dbReference>
<organism evidence="7 8">
    <name type="scientific">Neorhizobium lilium</name>
    <dbReference type="NCBI Taxonomy" id="2503024"/>
    <lineage>
        <taxon>Bacteria</taxon>
        <taxon>Pseudomonadati</taxon>
        <taxon>Pseudomonadota</taxon>
        <taxon>Alphaproteobacteria</taxon>
        <taxon>Hyphomicrobiales</taxon>
        <taxon>Rhizobiaceae</taxon>
        <taxon>Rhizobium/Agrobacterium group</taxon>
        <taxon>Neorhizobium</taxon>
    </lineage>
</organism>
<dbReference type="GO" id="GO:0003700">
    <property type="term" value="F:DNA-binding transcription factor activity"/>
    <property type="evidence" value="ECO:0007669"/>
    <property type="project" value="TreeGrafter"/>
</dbReference>
<dbReference type="InterPro" id="IPR036271">
    <property type="entry name" value="Tet_transcr_reg_TetR-rel_C_sf"/>
</dbReference>
<dbReference type="RefSeq" id="WP_128443417.1">
    <property type="nucleotide sequence ID" value="NZ_SBIP01000002.1"/>
</dbReference>
<evidence type="ECO:0000256" key="4">
    <source>
        <dbReference type="ARBA" id="ARBA00023163"/>
    </source>
</evidence>
<evidence type="ECO:0000259" key="6">
    <source>
        <dbReference type="PROSITE" id="PS50977"/>
    </source>
</evidence>
<dbReference type="InterPro" id="IPR023772">
    <property type="entry name" value="DNA-bd_HTH_TetR-type_CS"/>
</dbReference>
<evidence type="ECO:0000256" key="2">
    <source>
        <dbReference type="ARBA" id="ARBA00023015"/>
    </source>
</evidence>
<reference evidence="7 8" key="1">
    <citation type="submission" date="2019-01" db="EMBL/GenBank/DDBJ databases">
        <title>The draft genome of Rhizobium sp. 24NR.</title>
        <authorList>
            <person name="Liu L."/>
            <person name="Liang L."/>
            <person name="Shi S."/>
            <person name="Xu L."/>
            <person name="Wang X."/>
            <person name="Li L."/>
            <person name="Zhang X."/>
        </authorList>
    </citation>
    <scope>NUCLEOTIDE SEQUENCE [LARGE SCALE GENOMIC DNA]</scope>
    <source>
        <strain evidence="7 8">24NR</strain>
    </source>
</reference>
<keyword evidence="2" id="KW-0805">Transcription regulation</keyword>
<comment type="caution">
    <text evidence="7">The sequence shown here is derived from an EMBL/GenBank/DDBJ whole genome shotgun (WGS) entry which is preliminary data.</text>
</comment>
<dbReference type="SUPFAM" id="SSF46689">
    <property type="entry name" value="Homeodomain-like"/>
    <property type="match status" value="1"/>
</dbReference>
<dbReference type="InterPro" id="IPR039538">
    <property type="entry name" value="BetI_C"/>
</dbReference>
<dbReference type="GO" id="GO:0000976">
    <property type="term" value="F:transcription cis-regulatory region binding"/>
    <property type="evidence" value="ECO:0007669"/>
    <property type="project" value="TreeGrafter"/>
</dbReference>
<accession>A0A444LKB7</accession>
<evidence type="ECO:0000256" key="3">
    <source>
        <dbReference type="ARBA" id="ARBA00023125"/>
    </source>
</evidence>
<dbReference type="Pfam" id="PF00440">
    <property type="entry name" value="TetR_N"/>
    <property type="match status" value="1"/>
</dbReference>
<keyword evidence="8" id="KW-1185">Reference proteome</keyword>
<evidence type="ECO:0000256" key="1">
    <source>
        <dbReference type="ARBA" id="ARBA00022491"/>
    </source>
</evidence>
<name>A0A444LKB7_9HYPH</name>
<dbReference type="PANTHER" id="PTHR30055:SF228">
    <property type="entry name" value="TRANSCRIPTIONAL REGULATOR-RELATED"/>
    <property type="match status" value="1"/>
</dbReference>
<keyword evidence="4" id="KW-0804">Transcription</keyword>
<dbReference type="InterPro" id="IPR001647">
    <property type="entry name" value="HTH_TetR"/>
</dbReference>
<evidence type="ECO:0000313" key="8">
    <source>
        <dbReference type="Proteomes" id="UP000287687"/>
    </source>
</evidence>
<keyword evidence="3 5" id="KW-0238">DNA-binding</keyword>
<dbReference type="Gene3D" id="1.10.357.10">
    <property type="entry name" value="Tetracycline Repressor, domain 2"/>
    <property type="match status" value="1"/>
</dbReference>
<dbReference type="Proteomes" id="UP000287687">
    <property type="component" value="Unassembled WGS sequence"/>
</dbReference>
<evidence type="ECO:0000313" key="7">
    <source>
        <dbReference type="EMBL" id="RWX79442.1"/>
    </source>
</evidence>
<gene>
    <name evidence="7" type="ORF">EPK99_12175</name>
</gene>
<protein>
    <submittedName>
        <fullName evidence="7">TetR family transcriptional regulator</fullName>
    </submittedName>
</protein>
<dbReference type="Pfam" id="PF13977">
    <property type="entry name" value="TetR_C_6"/>
    <property type="match status" value="1"/>
</dbReference>
<dbReference type="AlphaFoldDB" id="A0A444LKB7"/>
<feature type="DNA-binding region" description="H-T-H motif" evidence="5">
    <location>
        <begin position="35"/>
        <end position="54"/>
    </location>
</feature>
<sequence>MVRRSYTRASEAERREDLILATLDCIAEFGIQGATVRQIATRAGVTGGLIRHYFSGKDQMLQEAYRKVMTGMTEIAIEASAHGDTARARLQHFIVANVTPPVTDPRTLSLWAAFISHIQTDQSFAAIHRENYLAFLEAMETLLTGFFREEKREVSKAQCRGYAIALNALVDGLWLEGTLAADMFGERELADNALSSVEALLRLEPGHLSSDGTSAGCPKA</sequence>
<dbReference type="PANTHER" id="PTHR30055">
    <property type="entry name" value="HTH-TYPE TRANSCRIPTIONAL REGULATOR RUTR"/>
    <property type="match status" value="1"/>
</dbReference>
<dbReference type="PROSITE" id="PS01081">
    <property type="entry name" value="HTH_TETR_1"/>
    <property type="match status" value="1"/>
</dbReference>
<dbReference type="EMBL" id="SBIP01000002">
    <property type="protein sequence ID" value="RWX79442.1"/>
    <property type="molecule type" value="Genomic_DNA"/>
</dbReference>
<dbReference type="InterPro" id="IPR009057">
    <property type="entry name" value="Homeodomain-like_sf"/>
</dbReference>
<keyword evidence="1" id="KW-0678">Repressor</keyword>